<protein>
    <submittedName>
        <fullName evidence="4">Serine phosphatase RsbU (Regulator of sigma subunit)</fullName>
    </submittedName>
</protein>
<dbReference type="PANTHER" id="PTHR43156">
    <property type="entry name" value="STAGE II SPORULATION PROTEIN E-RELATED"/>
    <property type="match status" value="1"/>
</dbReference>
<keyword evidence="1" id="KW-0378">Hydrolase</keyword>
<keyword evidence="2" id="KW-1133">Transmembrane helix</keyword>
<keyword evidence="2" id="KW-0812">Transmembrane</keyword>
<dbReference type="GO" id="GO:0016791">
    <property type="term" value="F:phosphatase activity"/>
    <property type="evidence" value="ECO:0007669"/>
    <property type="project" value="TreeGrafter"/>
</dbReference>
<keyword evidence="5" id="KW-1185">Reference proteome</keyword>
<dbReference type="Gene3D" id="3.60.40.10">
    <property type="entry name" value="PPM-type phosphatase domain"/>
    <property type="match status" value="1"/>
</dbReference>
<evidence type="ECO:0000313" key="5">
    <source>
        <dbReference type="Proteomes" id="UP000245535"/>
    </source>
</evidence>
<dbReference type="EMBL" id="QGDO01000003">
    <property type="protein sequence ID" value="PWJ42131.1"/>
    <property type="molecule type" value="Genomic_DNA"/>
</dbReference>
<evidence type="ECO:0000313" key="4">
    <source>
        <dbReference type="EMBL" id="PWJ42131.1"/>
    </source>
</evidence>
<dbReference type="Proteomes" id="UP000245535">
    <property type="component" value="Unassembled WGS sequence"/>
</dbReference>
<name>A0A315Z9E4_SEDFL</name>
<comment type="caution">
    <text evidence="4">The sequence shown here is derived from an EMBL/GenBank/DDBJ whole genome shotgun (WGS) entry which is preliminary data.</text>
</comment>
<keyword evidence="2" id="KW-0472">Membrane</keyword>
<feature type="transmembrane region" description="Helical" evidence="2">
    <location>
        <begin position="26"/>
        <end position="47"/>
    </location>
</feature>
<evidence type="ECO:0000256" key="1">
    <source>
        <dbReference type="ARBA" id="ARBA00022801"/>
    </source>
</evidence>
<feature type="domain" description="PPM-type phosphatase" evidence="3">
    <location>
        <begin position="286"/>
        <end position="517"/>
    </location>
</feature>
<gene>
    <name evidence="4" type="ORF">BC781_103381</name>
</gene>
<sequence>MSFNCSIPYKARTNSMTRFLTTARTLSTRILIVVCMTLLIATTYLTVQNYIEYLENTETAVQAKLAAIANTTALTLNGDVHEYVSEKYTKQGDINASFQDEHFMTLWKKLRTIKESNQLETEIYTLVWEEEKGFFEFVLHTSEQFFYRNPYKIFPATLKENYDKGGVIDGYETEHGMWISAFAPIKNSEGKVVGVIHVDESLDKFRDRAFSILIEDILLSFAVLIMGLALVYFFLKRIMDTEEANKRELMASYQLITKKNKEISDSIQYANRIQKALLPSEVDLRKYFDKSYILYQGKEKVSGDFPFVISNKETGEIFVAAVDCTGHGVPGALLSVIGHFLLNKLIGKDRISDPGMILTTLHKEIVALLRQEENSEMTNDGMDIALVKIDPNTNELHFAGANRPLVINQGEEIKTIKGNRFPIGGTQYQSRLGELVFKTHILNYSSGNTIHLFSDGYQDQIGGPDGRKFLSRRLVNTIKDHEHIPLLELGEKMEGIFVDWKGNLRQLDDVLLIGIEL</sequence>
<dbReference type="InterPro" id="IPR001932">
    <property type="entry name" value="PPM-type_phosphatase-like_dom"/>
</dbReference>
<dbReference type="Pfam" id="PF07228">
    <property type="entry name" value="SpoIIE"/>
    <property type="match status" value="1"/>
</dbReference>
<organism evidence="4 5">
    <name type="scientific">Sediminitomix flava</name>
    <dbReference type="NCBI Taxonomy" id="379075"/>
    <lineage>
        <taxon>Bacteria</taxon>
        <taxon>Pseudomonadati</taxon>
        <taxon>Bacteroidota</taxon>
        <taxon>Cytophagia</taxon>
        <taxon>Cytophagales</taxon>
        <taxon>Flammeovirgaceae</taxon>
        <taxon>Sediminitomix</taxon>
    </lineage>
</organism>
<accession>A0A315Z9E4</accession>
<dbReference type="InterPro" id="IPR036457">
    <property type="entry name" value="PPM-type-like_dom_sf"/>
</dbReference>
<evidence type="ECO:0000256" key="2">
    <source>
        <dbReference type="SAM" id="Phobius"/>
    </source>
</evidence>
<reference evidence="4 5" key="1">
    <citation type="submission" date="2018-03" db="EMBL/GenBank/DDBJ databases">
        <title>Genomic Encyclopedia of Archaeal and Bacterial Type Strains, Phase II (KMG-II): from individual species to whole genera.</title>
        <authorList>
            <person name="Goeker M."/>
        </authorList>
    </citation>
    <scope>NUCLEOTIDE SEQUENCE [LARGE SCALE GENOMIC DNA]</scope>
    <source>
        <strain evidence="4 5">DSM 28229</strain>
    </source>
</reference>
<dbReference type="AlphaFoldDB" id="A0A315Z9E4"/>
<evidence type="ECO:0000259" key="3">
    <source>
        <dbReference type="SMART" id="SM00331"/>
    </source>
</evidence>
<feature type="transmembrane region" description="Helical" evidence="2">
    <location>
        <begin position="212"/>
        <end position="235"/>
    </location>
</feature>
<dbReference type="SMART" id="SM00331">
    <property type="entry name" value="PP2C_SIG"/>
    <property type="match status" value="1"/>
</dbReference>
<dbReference type="InterPro" id="IPR052016">
    <property type="entry name" value="Bact_Sigma-Reg"/>
</dbReference>
<dbReference type="PANTHER" id="PTHR43156:SF9">
    <property type="entry name" value="HAMP DOMAIN-CONTAINING PROTEIN"/>
    <property type="match status" value="1"/>
</dbReference>
<proteinExistence type="predicted"/>